<evidence type="ECO:0000256" key="8">
    <source>
        <dbReference type="ARBA" id="ARBA00023204"/>
    </source>
</evidence>
<reference evidence="12" key="1">
    <citation type="submission" date="2019-12" db="EMBL/GenBank/DDBJ databases">
        <title>Genome sequencing and annotation of Brassica cretica.</title>
        <authorList>
            <person name="Studholme D.J."/>
            <person name="Sarris P.F."/>
        </authorList>
    </citation>
    <scope>NUCLEOTIDE SEQUENCE</scope>
    <source>
        <strain evidence="12">PFS-102/07</strain>
        <tissue evidence="12">Leaf</tissue>
    </source>
</reference>
<accession>A0A8S9L7U1</accession>
<dbReference type="PANTHER" id="PTHR10150:SF0">
    <property type="entry name" value="DNA REPAIR ENDONUCLEASE XPF"/>
    <property type="match status" value="1"/>
</dbReference>
<dbReference type="EMBL" id="QGKY02000094">
    <property type="protein sequence ID" value="KAF2601428.1"/>
    <property type="molecule type" value="Genomic_DNA"/>
</dbReference>
<dbReference type="InterPro" id="IPR006166">
    <property type="entry name" value="ERCC4_domain"/>
</dbReference>
<keyword evidence="3" id="KW-0540">Nuclease</keyword>
<keyword evidence="7" id="KW-0238">DNA-binding</keyword>
<organism evidence="12">
    <name type="scientific">Brassica cretica</name>
    <name type="common">Mustard</name>
    <dbReference type="NCBI Taxonomy" id="69181"/>
    <lineage>
        <taxon>Eukaryota</taxon>
        <taxon>Viridiplantae</taxon>
        <taxon>Streptophyta</taxon>
        <taxon>Embryophyta</taxon>
        <taxon>Tracheophyta</taxon>
        <taxon>Spermatophyta</taxon>
        <taxon>Magnoliopsida</taxon>
        <taxon>eudicotyledons</taxon>
        <taxon>Gunneridae</taxon>
        <taxon>Pentapetalae</taxon>
        <taxon>rosids</taxon>
        <taxon>malvids</taxon>
        <taxon>Brassicales</taxon>
        <taxon>Brassicaceae</taxon>
        <taxon>Brassiceae</taxon>
        <taxon>Brassica</taxon>
    </lineage>
</organism>
<dbReference type="FunFam" id="3.40.50.10130:FF:000002">
    <property type="entry name" value="DNA repair endonuclease XPF"/>
    <property type="match status" value="2"/>
</dbReference>
<evidence type="ECO:0000256" key="10">
    <source>
        <dbReference type="SAM" id="MobiDB-lite"/>
    </source>
</evidence>
<evidence type="ECO:0000259" key="11">
    <source>
        <dbReference type="SMART" id="SM00891"/>
    </source>
</evidence>
<comment type="caution">
    <text evidence="12">The sequence shown here is derived from an EMBL/GenBank/DDBJ whole genome shotgun (WGS) entry which is preliminary data.</text>
</comment>
<keyword evidence="5" id="KW-0227">DNA damage</keyword>
<keyword evidence="9" id="KW-0539">Nucleus</keyword>
<dbReference type="GO" id="GO:0003697">
    <property type="term" value="F:single-stranded DNA binding"/>
    <property type="evidence" value="ECO:0007669"/>
    <property type="project" value="TreeGrafter"/>
</dbReference>
<dbReference type="GO" id="GO:0000724">
    <property type="term" value="P:double-strand break repair via homologous recombination"/>
    <property type="evidence" value="ECO:0007669"/>
    <property type="project" value="TreeGrafter"/>
</dbReference>
<dbReference type="CDD" id="cd20078">
    <property type="entry name" value="XPF_nuclease_XPF_euk"/>
    <property type="match status" value="2"/>
</dbReference>
<keyword evidence="6" id="KW-0378">Hydrolase</keyword>
<dbReference type="GO" id="GO:0003684">
    <property type="term" value="F:damaged DNA binding"/>
    <property type="evidence" value="ECO:0007669"/>
    <property type="project" value="TreeGrafter"/>
</dbReference>
<dbReference type="SUPFAM" id="SSF52980">
    <property type="entry name" value="Restriction endonuclease-like"/>
    <property type="match status" value="2"/>
</dbReference>
<dbReference type="GO" id="GO:1901255">
    <property type="term" value="P:nucleotide-excision repair involved in interstrand cross-link repair"/>
    <property type="evidence" value="ECO:0007669"/>
    <property type="project" value="TreeGrafter"/>
</dbReference>
<gene>
    <name evidence="12" type="ORF">F2Q70_00027419</name>
</gene>
<dbReference type="Pfam" id="PF02732">
    <property type="entry name" value="ERCC4"/>
    <property type="match status" value="2"/>
</dbReference>
<dbReference type="GO" id="GO:0000014">
    <property type="term" value="F:single-stranded DNA endodeoxyribonuclease activity"/>
    <property type="evidence" value="ECO:0007669"/>
    <property type="project" value="TreeGrafter"/>
</dbReference>
<feature type="compositionally biased region" description="Basic and acidic residues" evidence="10">
    <location>
        <begin position="1063"/>
        <end position="1073"/>
    </location>
</feature>
<evidence type="ECO:0000256" key="6">
    <source>
        <dbReference type="ARBA" id="ARBA00022801"/>
    </source>
</evidence>
<protein>
    <recommendedName>
        <fullName evidence="11">ERCC4 domain-containing protein</fullName>
    </recommendedName>
</protein>
<evidence type="ECO:0000256" key="7">
    <source>
        <dbReference type="ARBA" id="ARBA00023125"/>
    </source>
</evidence>
<dbReference type="Gene3D" id="3.40.50.10130">
    <property type="match status" value="2"/>
</dbReference>
<evidence type="ECO:0000256" key="1">
    <source>
        <dbReference type="ARBA" id="ARBA00004123"/>
    </source>
</evidence>
<dbReference type="PANTHER" id="PTHR10150">
    <property type="entry name" value="DNA REPAIR ENDONUCLEASE XPF"/>
    <property type="match status" value="1"/>
</dbReference>
<comment type="similarity">
    <text evidence="2">Belongs to the XPF family.</text>
</comment>
<comment type="subcellular location">
    <subcellularLocation>
        <location evidence="1">Nucleus</location>
    </subcellularLocation>
</comment>
<name>A0A8S9L7U1_BRACR</name>
<dbReference type="InterPro" id="IPR011335">
    <property type="entry name" value="Restrct_endonuc-II-like"/>
</dbReference>
<feature type="region of interest" description="Disordered" evidence="10">
    <location>
        <begin position="995"/>
        <end position="1073"/>
    </location>
</feature>
<dbReference type="GO" id="GO:0000712">
    <property type="term" value="P:resolution of meiotic recombination intermediates"/>
    <property type="evidence" value="ECO:0007669"/>
    <property type="project" value="TreeGrafter"/>
</dbReference>
<proteinExistence type="inferred from homology"/>
<feature type="domain" description="ERCC4" evidence="11">
    <location>
        <begin position="563"/>
        <end position="643"/>
    </location>
</feature>
<feature type="compositionally biased region" description="Polar residues" evidence="10">
    <location>
        <begin position="996"/>
        <end position="1015"/>
    </location>
</feature>
<dbReference type="GO" id="GO:0000110">
    <property type="term" value="C:nucleotide-excision repair factor 1 complex"/>
    <property type="evidence" value="ECO:0007669"/>
    <property type="project" value="TreeGrafter"/>
</dbReference>
<dbReference type="SMART" id="SM00891">
    <property type="entry name" value="ERCC4"/>
    <property type="match status" value="2"/>
</dbReference>
<keyword evidence="4" id="KW-0255">Endonuclease</keyword>
<evidence type="ECO:0000256" key="5">
    <source>
        <dbReference type="ARBA" id="ARBA00022763"/>
    </source>
</evidence>
<evidence type="ECO:0000256" key="4">
    <source>
        <dbReference type="ARBA" id="ARBA00022759"/>
    </source>
</evidence>
<keyword evidence="8" id="KW-0234">DNA repair</keyword>
<feature type="compositionally biased region" description="Polar residues" evidence="10">
    <location>
        <begin position="356"/>
        <end position="375"/>
    </location>
</feature>
<dbReference type="InterPro" id="IPR047520">
    <property type="entry name" value="XPF_nuclease"/>
</dbReference>
<feature type="compositionally biased region" description="Basic residues" evidence="10">
    <location>
        <begin position="1027"/>
        <end position="1036"/>
    </location>
</feature>
<evidence type="ECO:0000313" key="12">
    <source>
        <dbReference type="EMBL" id="KAF2601428.1"/>
    </source>
</evidence>
<feature type="domain" description="ERCC4" evidence="11">
    <location>
        <begin position="1203"/>
        <end position="1283"/>
    </location>
</feature>
<evidence type="ECO:0000256" key="2">
    <source>
        <dbReference type="ARBA" id="ARBA00010015"/>
    </source>
</evidence>
<feature type="region of interest" description="Disordered" evidence="10">
    <location>
        <begin position="355"/>
        <end position="433"/>
    </location>
</feature>
<evidence type="ECO:0000256" key="3">
    <source>
        <dbReference type="ARBA" id="ARBA00022722"/>
    </source>
</evidence>
<evidence type="ECO:0000256" key="9">
    <source>
        <dbReference type="ARBA" id="ARBA00023242"/>
    </source>
</evidence>
<sequence>MVSGFAKTERTMRALFLRRLHLWPRFQLDVSQELEREPPEVVDIRVSMSSYMVGIQKAIIEVMDACLKEMRKTNKVDVDDLTVESGLFKSFDEIVRRQLDPIWHTLGKRTKQLVSDLKTLRKLLDYLVRYDAVSFLKFLDTLRVAESYRSVWLFAESSYKIFDFAKKRVYRLIKASEVKSKEHVKNTSGKKRKLKGDSASVEAVGGATAMNGDTGVVIEEVLEEAPKWKVLREILLETQEEREKQTLSEEENSDNNGIVLVACKDERSCMQLEDCITNNPQKVMREEWEMYLLSKIEIRNVQTPQKKKQKTPKGFGILDGVVPVTTIQSSEGSSVCRQEHEALMAAASSIRKLGKTTASGNNNPEAQVDKASSTKGKAKKESSSLQRPIRSCSKKKTNSEPEIVTGSEIEEKVSEASTSGPREDSDAPPNGAMKLPPVHFYALESDQPILDVLKPSVIIVYHPDMSFVREIEVYKAENPLKKLKVYFLFYDESTEVQKFEASIRRENGAFESLIRQKSSMMIPVDQDGLCMGSNSSTDYPASSTQNSLTRKAGGRKEIEKETQVIVDMREFMSSLPNVLHQKGMKIIPVTLEVGDYILSPSICVERKSIQDLFQSFTSGRLFHQVEMMSRYYRIPVLLIEFSQDKSFSFQTERTMRALFLRRLHLWPRFQLDVSQELEREPPEVVDIRVSMSSYMVGIQKAIIEVMDACLKEMRKTNKVDVDDLTVESGLFKSFDEIVRRQLDPIWHTLGKRTKQLVSDLKTLRKLLDYLVRYDAVSFLKFLDTLRFAESYRSVWLFAESSYKIFDFAKKRVYRLIKASEVKSKEHVKNTSGKKRKLKGDNASVEAVGGATATSGDTGVVIEEVLEEAPKWKVLRDILLETQEEREKQTLFEEDNNGIVLVACKDERSCMQLEDCITNNPHKVMREEWEMYLLSKIEIRNVQTPQKKKQKTPKGFGILDGVVPVTTIQSSEGSSVCRQEHEALMAAASSIRKLGKTTASGNNNPEAQVDKASSTKGKAKKESSSLRRPIRSCSKKKTNSEPEIVTGSENEEKVSEASTSGPREASDAHPDGAKKLPPVHFYALESDQPILDVLKPSVVIVYHPDMSFVREIEVYKAENPLKNLKVYFLFYDESTEVQKFEASIRRENGAFESLIRQKSSMMIPVDQDGLCMGSNSSTDYPASSTQNSLTRKAGGRKEIEKETQVIVDMREFMSSLPNVLHQKGMKIIPVTLEVGDYILSPSICVERKSIQDLFQSFTSGRLFHQVEMMSRYYRIPVLLIEFSQDKSFSFQSASDISDDVTPYNIISKLSLLVLHFPRLRILWSRSLHATAEIFTTLKSNQDEPDESRAIRVGVPSEEGIIENDIR</sequence>